<feature type="compositionally biased region" description="Low complexity" evidence="1">
    <location>
        <begin position="63"/>
        <end position="76"/>
    </location>
</feature>
<reference evidence="2" key="1">
    <citation type="submission" date="2019-10" db="EMBL/GenBank/DDBJ databases">
        <title>Conservation and host-specific expression of non-tandemly repeated heterogenous ribosome RNA gene in arbuscular mycorrhizal fungi.</title>
        <authorList>
            <person name="Maeda T."/>
            <person name="Kobayashi Y."/>
            <person name="Nakagawa T."/>
            <person name="Ezawa T."/>
            <person name="Yamaguchi K."/>
            <person name="Bino T."/>
            <person name="Nishimoto Y."/>
            <person name="Shigenobu S."/>
            <person name="Kawaguchi M."/>
        </authorList>
    </citation>
    <scope>NUCLEOTIDE SEQUENCE</scope>
    <source>
        <strain evidence="2">HR1</strain>
    </source>
</reference>
<dbReference type="AlphaFoldDB" id="A0A8H3LU79"/>
<evidence type="ECO:0000313" key="2">
    <source>
        <dbReference type="EMBL" id="GES92546.1"/>
    </source>
</evidence>
<evidence type="ECO:0000313" key="3">
    <source>
        <dbReference type="Proteomes" id="UP000615446"/>
    </source>
</evidence>
<name>A0A8H3LU79_9GLOM</name>
<proteinExistence type="predicted"/>
<protein>
    <submittedName>
        <fullName evidence="2">Uncharacterized protein</fullName>
    </submittedName>
</protein>
<evidence type="ECO:0000256" key="1">
    <source>
        <dbReference type="SAM" id="MobiDB-lite"/>
    </source>
</evidence>
<feature type="region of interest" description="Disordered" evidence="1">
    <location>
        <begin position="14"/>
        <end position="76"/>
    </location>
</feature>
<organism evidence="2 3">
    <name type="scientific">Rhizophagus clarus</name>
    <dbReference type="NCBI Taxonomy" id="94130"/>
    <lineage>
        <taxon>Eukaryota</taxon>
        <taxon>Fungi</taxon>
        <taxon>Fungi incertae sedis</taxon>
        <taxon>Mucoromycota</taxon>
        <taxon>Glomeromycotina</taxon>
        <taxon>Glomeromycetes</taxon>
        <taxon>Glomerales</taxon>
        <taxon>Glomeraceae</taxon>
        <taxon>Rhizophagus</taxon>
    </lineage>
</organism>
<sequence>MEAIEFTKHRLYKPTYGSTDYSDSSDEGEKMLDDTFQPVLTKNQKKKLQKKAKKPQHKQLPIPQTSTSKQKQPQTQDEVLLFRTLTRQTANTNFGPDAEPVCSYGLRVYSSIFTNQDSLAEIFSFLEKKVGNTVEHGISRADQNLVNSGILHQYTQQTISKSVSANQQSLQNPPVNPDAMQIFPDADTVLLPPSNGIHDAKPNKSKKAATKSIEKVYVNQIIPDDKMNNVRDISYMMFLQVGPMQK</sequence>
<dbReference type="Proteomes" id="UP000615446">
    <property type="component" value="Unassembled WGS sequence"/>
</dbReference>
<feature type="compositionally biased region" description="Basic residues" evidence="1">
    <location>
        <begin position="43"/>
        <end position="57"/>
    </location>
</feature>
<accession>A0A8H3LU79</accession>
<comment type="caution">
    <text evidence="2">The sequence shown here is derived from an EMBL/GenBank/DDBJ whole genome shotgun (WGS) entry which is preliminary data.</text>
</comment>
<gene>
    <name evidence="2" type="ORF">RCL2_001932000</name>
</gene>
<dbReference type="EMBL" id="BLAL01000215">
    <property type="protein sequence ID" value="GES92546.1"/>
    <property type="molecule type" value="Genomic_DNA"/>
</dbReference>